<keyword evidence="5" id="KW-0863">Zinc-finger</keyword>
<evidence type="ECO:0000256" key="2">
    <source>
        <dbReference type="ARBA" id="ARBA00005690"/>
    </source>
</evidence>
<dbReference type="InterPro" id="IPR003871">
    <property type="entry name" value="RFA1B/D_OB_1st"/>
</dbReference>
<keyword evidence="7 12" id="KW-0238">DNA-binding</keyword>
<dbReference type="GO" id="GO:0003677">
    <property type="term" value="F:DNA binding"/>
    <property type="evidence" value="ECO:0007669"/>
    <property type="project" value="UniProtKB-KW"/>
</dbReference>
<dbReference type="FunFam" id="2.40.50.140:FF:000041">
    <property type="entry name" value="Replication protein A subunit"/>
    <property type="match status" value="1"/>
</dbReference>
<evidence type="ECO:0000256" key="6">
    <source>
        <dbReference type="ARBA" id="ARBA00022833"/>
    </source>
</evidence>
<sequence length="697" mass="79471">MSAITSLTPNGIHKCYEQPEKYINDELVFQVIDAKYFKPEEKKNQIKSKLKISDGHYYIQVMQTDKSHDNMVIHIFIQPLNDSNKSSLSILCLKFQGNAQLKITSKGQSNQLSENLTYCRIFVMKGPATIIYTGLKRVIGTPTEYTKSYQENSKGSGIDIKIPINETDQKFNDDLNTGNSVRNSNINIQENFNRMGIQSPIGNHRQDNSSTNNQRMMPQSVIGQTRFSNEEQPENQGKRMSSMMEMYTPVRCLNNFSTDWKIRARVTKKGDKKVWRNNKGEGVLMNCDLIDKEGCQIQCTFFGEAAEKFDKILKENHVFLFSNGQVKLANKKYTSITNDHCLTFDQNAEIVEVDDDSQIKQQGFSFIALKEIEQKMQNQAIDAIGVIVETGPTNSIPLKQGGNKERKNVLIADESGMKIQCSLWGSLCNLYSYDVGSILGIKNSRVSDYGGKSLNCGDDHSTLYINPRHKRTDQLMNWYTKLGSSANLQNLSGAASGEGGNRDNYRLMREALEQLKTDNAFINGQVQSVYFKTSGHIPRILYDDSRMMYFVGCPECKKKCQPDGAQYKCENCNKYYNQNEVRLTYTITARFDDLSDGTFVSFLSESAETVMGQTALEFSKIRDNQSYSLDYIRDMLNERSFQSVSLVVKATIDNYNNNSEELKFKFNAARCSPIDLKDENQMLLRRLKMYENKQSMF</sequence>
<dbReference type="SUPFAM" id="SSF50249">
    <property type="entry name" value="Nucleic acid-binding proteins"/>
    <property type="match status" value="3"/>
</dbReference>
<evidence type="ECO:0000256" key="3">
    <source>
        <dbReference type="ARBA" id="ARBA00022705"/>
    </source>
</evidence>
<gene>
    <name evidence="12" type="primary">Contig2100.g2257</name>
    <name evidence="12" type="ORF">STYLEM_12159</name>
</gene>
<dbReference type="InParanoid" id="A0A078AL80"/>
<reference evidence="12 13" key="1">
    <citation type="submission" date="2014-06" db="EMBL/GenBank/DDBJ databases">
        <authorList>
            <person name="Swart Estienne"/>
        </authorList>
    </citation>
    <scope>NUCLEOTIDE SEQUENCE [LARGE SCALE GENOMIC DNA]</scope>
    <source>
        <strain evidence="12 13">130c</strain>
    </source>
</reference>
<dbReference type="PANTHER" id="PTHR47165">
    <property type="entry name" value="OS03G0429900 PROTEIN"/>
    <property type="match status" value="1"/>
</dbReference>
<protein>
    <submittedName>
        <fullName evidence="12">Replication protein a 70 kDa dna-binding subunit</fullName>
    </submittedName>
</protein>
<evidence type="ECO:0000256" key="7">
    <source>
        <dbReference type="ARBA" id="ARBA00023125"/>
    </source>
</evidence>
<dbReference type="OMA" id="VIRAVFW"/>
<dbReference type="Pfam" id="PF02721">
    <property type="entry name" value="DUF223"/>
    <property type="match status" value="1"/>
</dbReference>
<dbReference type="EMBL" id="CCKQ01011547">
    <property type="protein sequence ID" value="CDW83120.1"/>
    <property type="molecule type" value="Genomic_DNA"/>
</dbReference>
<accession>A0A078AL80</accession>
<evidence type="ECO:0000256" key="4">
    <source>
        <dbReference type="ARBA" id="ARBA00022723"/>
    </source>
</evidence>
<evidence type="ECO:0000256" key="1">
    <source>
        <dbReference type="ARBA" id="ARBA00004123"/>
    </source>
</evidence>
<dbReference type="InterPro" id="IPR031657">
    <property type="entry name" value="REPA_OB_2"/>
</dbReference>
<comment type="similarity">
    <text evidence="2">Belongs to the replication factor A protein 1 family.</text>
</comment>
<dbReference type="FunCoup" id="A0A078AL80">
    <property type="interactions" value="589"/>
</dbReference>
<dbReference type="Pfam" id="PF08646">
    <property type="entry name" value="Rep_fac-A_C"/>
    <property type="match status" value="1"/>
</dbReference>
<dbReference type="InterPro" id="IPR013955">
    <property type="entry name" value="Rep_factor-A_C"/>
</dbReference>
<keyword evidence="4" id="KW-0479">Metal-binding</keyword>
<evidence type="ECO:0000256" key="8">
    <source>
        <dbReference type="ARBA" id="ARBA00023242"/>
    </source>
</evidence>
<dbReference type="Pfam" id="PF16900">
    <property type="entry name" value="REPA_OB_2"/>
    <property type="match status" value="1"/>
</dbReference>
<dbReference type="Gene3D" id="2.40.50.140">
    <property type="entry name" value="Nucleic acid-binding proteins"/>
    <property type="match status" value="3"/>
</dbReference>
<dbReference type="InterPro" id="IPR012340">
    <property type="entry name" value="NA-bd_OB-fold"/>
</dbReference>
<evidence type="ECO:0000259" key="11">
    <source>
        <dbReference type="Pfam" id="PF16900"/>
    </source>
</evidence>
<dbReference type="CDD" id="cd04474">
    <property type="entry name" value="RPA1_DBD_A"/>
    <property type="match status" value="1"/>
</dbReference>
<dbReference type="CDD" id="cd04475">
    <property type="entry name" value="RPA1_DBD_B"/>
    <property type="match status" value="1"/>
</dbReference>
<dbReference type="GO" id="GO:0005634">
    <property type="term" value="C:nucleus"/>
    <property type="evidence" value="ECO:0007669"/>
    <property type="project" value="UniProtKB-SubCell"/>
</dbReference>
<dbReference type="GO" id="GO:0008270">
    <property type="term" value="F:zinc ion binding"/>
    <property type="evidence" value="ECO:0007669"/>
    <property type="project" value="UniProtKB-KW"/>
</dbReference>
<organism evidence="12 13">
    <name type="scientific">Stylonychia lemnae</name>
    <name type="common">Ciliate</name>
    <dbReference type="NCBI Taxonomy" id="5949"/>
    <lineage>
        <taxon>Eukaryota</taxon>
        <taxon>Sar</taxon>
        <taxon>Alveolata</taxon>
        <taxon>Ciliophora</taxon>
        <taxon>Intramacronucleata</taxon>
        <taxon>Spirotrichea</taxon>
        <taxon>Stichotrichia</taxon>
        <taxon>Sporadotrichida</taxon>
        <taxon>Oxytrichidae</taxon>
        <taxon>Stylonychinae</taxon>
        <taxon>Stylonychia</taxon>
    </lineage>
</organism>
<name>A0A078AL80_STYLE</name>
<keyword evidence="6" id="KW-0862">Zinc</keyword>
<evidence type="ECO:0000313" key="13">
    <source>
        <dbReference type="Proteomes" id="UP000039865"/>
    </source>
</evidence>
<feature type="domain" description="Replication protein A OB" evidence="11">
    <location>
        <begin position="369"/>
        <end position="456"/>
    </location>
</feature>
<dbReference type="AlphaFoldDB" id="A0A078AL80"/>
<evidence type="ECO:0000259" key="10">
    <source>
        <dbReference type="Pfam" id="PF08646"/>
    </source>
</evidence>
<evidence type="ECO:0000259" key="9">
    <source>
        <dbReference type="Pfam" id="PF02721"/>
    </source>
</evidence>
<comment type="subcellular location">
    <subcellularLocation>
        <location evidence="1">Nucleus</location>
    </subcellularLocation>
</comment>
<keyword evidence="13" id="KW-1185">Reference proteome</keyword>
<keyword evidence="8" id="KW-0539">Nucleus</keyword>
<dbReference type="OrthoDB" id="300060at2759"/>
<keyword evidence="3" id="KW-0235">DNA replication</keyword>
<dbReference type="GO" id="GO:0006260">
    <property type="term" value="P:DNA replication"/>
    <property type="evidence" value="ECO:0007669"/>
    <property type="project" value="UniProtKB-KW"/>
</dbReference>
<feature type="domain" description="Replication factor A C-terminal" evidence="10">
    <location>
        <begin position="530"/>
        <end position="683"/>
    </location>
</feature>
<evidence type="ECO:0000256" key="5">
    <source>
        <dbReference type="ARBA" id="ARBA00022771"/>
    </source>
</evidence>
<feature type="domain" description="Replication protein A 70 kDa DNA-binding subunit B/D first OB fold" evidence="9">
    <location>
        <begin position="247"/>
        <end position="351"/>
    </location>
</feature>
<evidence type="ECO:0000313" key="12">
    <source>
        <dbReference type="EMBL" id="CDW83120.1"/>
    </source>
</evidence>
<dbReference type="FunFam" id="2.40.50.140:FF:000064">
    <property type="entry name" value="Replication protein A subunit"/>
    <property type="match status" value="1"/>
</dbReference>
<dbReference type="Proteomes" id="UP000039865">
    <property type="component" value="Unassembled WGS sequence"/>
</dbReference>
<proteinExistence type="inferred from homology"/>
<dbReference type="PANTHER" id="PTHR47165:SF4">
    <property type="entry name" value="OS03G0429900 PROTEIN"/>
    <property type="match status" value="1"/>
</dbReference>